<dbReference type="Pfam" id="PF01813">
    <property type="entry name" value="ATP-synt_D"/>
    <property type="match status" value="1"/>
</dbReference>
<evidence type="ECO:0000256" key="2">
    <source>
        <dbReference type="ARBA" id="ARBA00022448"/>
    </source>
</evidence>
<name>A0AAU7NQJ6_9GAMM</name>
<protein>
    <submittedName>
        <fullName evidence="5">V-type ATP synthase subunit D</fullName>
    </submittedName>
</protein>
<dbReference type="Gene3D" id="1.10.287.3240">
    <property type="match status" value="1"/>
</dbReference>
<keyword evidence="4" id="KW-0175">Coiled coil</keyword>
<keyword evidence="2" id="KW-0813">Transport</keyword>
<evidence type="ECO:0000256" key="1">
    <source>
        <dbReference type="ARBA" id="ARBA00005850"/>
    </source>
</evidence>
<evidence type="ECO:0000256" key="3">
    <source>
        <dbReference type="ARBA" id="ARBA00023065"/>
    </source>
</evidence>
<evidence type="ECO:0000256" key="4">
    <source>
        <dbReference type="SAM" id="Coils"/>
    </source>
</evidence>
<proteinExistence type="inferred from homology"/>
<dbReference type="KEGG" id="mech:Q9L42_012895"/>
<accession>A0AAU7NQJ6</accession>
<organism evidence="5 6">
    <name type="scientific">Methylomarinum roseum</name>
    <dbReference type="NCBI Taxonomy" id="3067653"/>
    <lineage>
        <taxon>Bacteria</taxon>
        <taxon>Pseudomonadati</taxon>
        <taxon>Pseudomonadota</taxon>
        <taxon>Gammaproteobacteria</taxon>
        <taxon>Methylococcales</taxon>
        <taxon>Methylococcaceae</taxon>
        <taxon>Methylomarinum</taxon>
    </lineage>
</organism>
<dbReference type="InterPro" id="IPR002699">
    <property type="entry name" value="V_ATPase_D"/>
</dbReference>
<evidence type="ECO:0000313" key="6">
    <source>
        <dbReference type="Proteomes" id="UP001225378"/>
    </source>
</evidence>
<dbReference type="PANTHER" id="PTHR11671">
    <property type="entry name" value="V-TYPE ATP SYNTHASE SUBUNIT D"/>
    <property type="match status" value="1"/>
</dbReference>
<dbReference type="RefSeq" id="WP_305907985.1">
    <property type="nucleotide sequence ID" value="NZ_CP157743.1"/>
</dbReference>
<dbReference type="AlphaFoldDB" id="A0AAU7NQJ6"/>
<keyword evidence="3" id="KW-0406">Ion transport</keyword>
<evidence type="ECO:0000313" key="5">
    <source>
        <dbReference type="EMBL" id="XBS19264.1"/>
    </source>
</evidence>
<comment type="similarity">
    <text evidence="1">Belongs to the V-ATPase D subunit family.</text>
</comment>
<dbReference type="Proteomes" id="UP001225378">
    <property type="component" value="Chromosome"/>
</dbReference>
<sequence length="200" mass="23669">MSRLQYSKASLHKQSALLKRYRQYLPSLDLKRQQLIAERAKAMKQMRATQQQIEQTLQFVRDNLPMLADENIKLAELVAVNDIRIEQENRVGVEIPRLADIDISEKAYSFFCKPHWVDLYVRKLKEMLTLKIQLQVERRRLELLDHAVKKVTQRVNLFDKILIPKAEKNIRKIRIFLSDSERAAVIRAKITKQKRLRHAS</sequence>
<reference evidence="5 6" key="1">
    <citation type="journal article" date="2024" name="Microbiology">
        <title>Methylomarinum rosea sp. nov., a novel halophilic methanotrophic bacterium from the hypersaline Lake Elton.</title>
        <authorList>
            <person name="Suleimanov R.Z."/>
            <person name="Oshkin I.Y."/>
            <person name="Danilova O.V."/>
            <person name="Suzina N.E."/>
            <person name="Dedysh S.N."/>
        </authorList>
    </citation>
    <scope>NUCLEOTIDE SEQUENCE [LARGE SCALE GENOMIC DNA]</scope>
    <source>
        <strain evidence="5 6">Ch1-1</strain>
    </source>
</reference>
<dbReference type="NCBIfam" id="TIGR00309">
    <property type="entry name" value="V_ATPase_subD"/>
    <property type="match status" value="1"/>
</dbReference>
<keyword evidence="6" id="KW-1185">Reference proteome</keyword>
<dbReference type="EMBL" id="CP157743">
    <property type="protein sequence ID" value="XBS19264.1"/>
    <property type="molecule type" value="Genomic_DNA"/>
</dbReference>
<dbReference type="GO" id="GO:0046961">
    <property type="term" value="F:proton-transporting ATPase activity, rotational mechanism"/>
    <property type="evidence" value="ECO:0007669"/>
    <property type="project" value="InterPro"/>
</dbReference>
<dbReference type="NCBIfam" id="NF002565">
    <property type="entry name" value="PRK02195.1"/>
    <property type="match status" value="1"/>
</dbReference>
<feature type="coiled-coil region" evidence="4">
    <location>
        <begin position="32"/>
        <end position="63"/>
    </location>
</feature>
<gene>
    <name evidence="5" type="ORF">Q9L42_012895</name>
</gene>